<keyword evidence="4 7" id="KW-0812">Transmembrane</keyword>
<evidence type="ECO:0000256" key="2">
    <source>
        <dbReference type="ARBA" id="ARBA00005262"/>
    </source>
</evidence>
<feature type="transmembrane region" description="Helical" evidence="7">
    <location>
        <begin position="144"/>
        <end position="160"/>
    </location>
</feature>
<comment type="similarity">
    <text evidence="2">Belongs to the chromate ion transporter (CHR) (TC 2.A.51) family.</text>
</comment>
<evidence type="ECO:0000313" key="8">
    <source>
        <dbReference type="EMBL" id="KGF03262.1"/>
    </source>
</evidence>
<accession>A0A095Y9I9</accession>
<feature type="transmembrane region" description="Helical" evidence="7">
    <location>
        <begin position="109"/>
        <end position="129"/>
    </location>
</feature>
<dbReference type="PANTHER" id="PTHR43663:SF1">
    <property type="entry name" value="CHROMATE TRANSPORTER"/>
    <property type="match status" value="1"/>
</dbReference>
<protein>
    <submittedName>
        <fullName evidence="8">Chromate transporter</fullName>
    </submittedName>
</protein>
<keyword evidence="6 7" id="KW-0472">Membrane</keyword>
<dbReference type="Pfam" id="PF02417">
    <property type="entry name" value="Chromate_transp"/>
    <property type="match status" value="1"/>
</dbReference>
<dbReference type="GO" id="GO:0005886">
    <property type="term" value="C:plasma membrane"/>
    <property type="evidence" value="ECO:0007669"/>
    <property type="project" value="UniProtKB-SubCell"/>
</dbReference>
<comment type="caution">
    <text evidence="8">The sequence shown here is derived from an EMBL/GenBank/DDBJ whole genome shotgun (WGS) entry which is preliminary data.</text>
</comment>
<evidence type="ECO:0000313" key="9">
    <source>
        <dbReference type="Proteomes" id="UP000029579"/>
    </source>
</evidence>
<dbReference type="RefSeq" id="WP_037328619.1">
    <property type="nucleotide sequence ID" value="NZ_JRMW01000041.1"/>
</dbReference>
<keyword evidence="5 7" id="KW-1133">Transmembrane helix</keyword>
<reference evidence="8 9" key="1">
    <citation type="submission" date="2014-07" db="EMBL/GenBank/DDBJ databases">
        <authorList>
            <person name="McCorrison J."/>
            <person name="Sanka R."/>
            <person name="Torralba M."/>
            <person name="Gillis M."/>
            <person name="Haft D.H."/>
            <person name="Methe B."/>
            <person name="Sutton G."/>
            <person name="Nelson K.E."/>
        </authorList>
    </citation>
    <scope>NUCLEOTIDE SEQUENCE [LARGE SCALE GENOMIC DNA]</scope>
    <source>
        <strain evidence="8 9">S7-1-13</strain>
    </source>
</reference>
<name>A0A095Y9I9_9FIRM</name>
<evidence type="ECO:0000256" key="4">
    <source>
        <dbReference type="ARBA" id="ARBA00022692"/>
    </source>
</evidence>
<dbReference type="EMBL" id="JRMW01000041">
    <property type="protein sequence ID" value="KGF03262.1"/>
    <property type="molecule type" value="Genomic_DNA"/>
</dbReference>
<dbReference type="AlphaFoldDB" id="A0A095Y9I9"/>
<evidence type="ECO:0000256" key="6">
    <source>
        <dbReference type="ARBA" id="ARBA00023136"/>
    </source>
</evidence>
<proteinExistence type="inferred from homology"/>
<feature type="transmembrane region" description="Helical" evidence="7">
    <location>
        <begin position="167"/>
        <end position="184"/>
    </location>
</feature>
<dbReference type="GO" id="GO:0015109">
    <property type="term" value="F:chromate transmembrane transporter activity"/>
    <property type="evidence" value="ECO:0007669"/>
    <property type="project" value="InterPro"/>
</dbReference>
<dbReference type="InterPro" id="IPR052518">
    <property type="entry name" value="CHR_Transporter"/>
</dbReference>
<evidence type="ECO:0000256" key="1">
    <source>
        <dbReference type="ARBA" id="ARBA00004651"/>
    </source>
</evidence>
<sequence length="185" mass="20190">MLIKLFISFFKIGLFSFGGGYAALALIQQEVVVENSWLAVGEFNDLITISQMTPGPIALNSATFVGQRVAGFPGSLAATIGCILPSAIIVGALSYFYKKYKDIDIMADVLKFLRPAIVVMILIAGLDILKTSLFDINPVAFENLNVKMLGLFIFSFLVMLNKDVDPIKIMILNGIFYLIISIVAL</sequence>
<dbReference type="eggNOG" id="COG2059">
    <property type="taxonomic scope" value="Bacteria"/>
</dbReference>
<dbReference type="OrthoDB" id="9788907at2"/>
<dbReference type="InterPro" id="IPR003370">
    <property type="entry name" value="Chromate_transpt"/>
</dbReference>
<evidence type="ECO:0000256" key="3">
    <source>
        <dbReference type="ARBA" id="ARBA00022475"/>
    </source>
</evidence>
<keyword evidence="3" id="KW-1003">Cell membrane</keyword>
<gene>
    <name evidence="8" type="ORF">HMPREF1630_08265</name>
</gene>
<dbReference type="Proteomes" id="UP000029579">
    <property type="component" value="Unassembled WGS sequence"/>
</dbReference>
<organism evidence="8 9">
    <name type="scientific">Anaerococcus lactolyticus S7-1-13</name>
    <dbReference type="NCBI Taxonomy" id="1284686"/>
    <lineage>
        <taxon>Bacteria</taxon>
        <taxon>Bacillati</taxon>
        <taxon>Bacillota</taxon>
        <taxon>Tissierellia</taxon>
        <taxon>Tissierellales</taxon>
        <taxon>Peptoniphilaceae</taxon>
        <taxon>Anaerococcus</taxon>
    </lineage>
</organism>
<dbReference type="PANTHER" id="PTHR43663">
    <property type="entry name" value="CHROMATE TRANSPORT PROTEIN-RELATED"/>
    <property type="match status" value="1"/>
</dbReference>
<evidence type="ECO:0000256" key="7">
    <source>
        <dbReference type="SAM" id="Phobius"/>
    </source>
</evidence>
<evidence type="ECO:0000256" key="5">
    <source>
        <dbReference type="ARBA" id="ARBA00022989"/>
    </source>
</evidence>
<feature type="transmembrane region" description="Helical" evidence="7">
    <location>
        <begin position="76"/>
        <end position="97"/>
    </location>
</feature>
<comment type="subcellular location">
    <subcellularLocation>
        <location evidence="1">Cell membrane</location>
        <topology evidence="1">Multi-pass membrane protein</topology>
    </subcellularLocation>
</comment>